<dbReference type="AlphaFoldDB" id="A0A9P6WI33"/>
<gene>
    <name evidence="2" type="primary">TMF1</name>
    <name evidence="2" type="ORF">C6P40_005107</name>
</gene>
<name>A0A9P6WI33_9ASCO</name>
<evidence type="ECO:0000313" key="2">
    <source>
        <dbReference type="EMBL" id="KAG0684310.1"/>
    </source>
</evidence>
<feature type="non-terminal residue" evidence="2">
    <location>
        <position position="101"/>
    </location>
</feature>
<feature type="compositionally biased region" description="Low complexity" evidence="1">
    <location>
        <begin position="69"/>
        <end position="85"/>
    </location>
</feature>
<accession>A0A9P6WI33</accession>
<feature type="non-terminal residue" evidence="2">
    <location>
        <position position="1"/>
    </location>
</feature>
<sequence>NGDSNHKTPDEFQKRARQDIENHLKKFKSIQSDSVIDNNIIQSNNDLLEIDSNGSNNLLQSNSNNNNIINNNINNNNNNNNNSTNKHSVSPLLRSLKRVKT</sequence>
<evidence type="ECO:0000313" key="3">
    <source>
        <dbReference type="Proteomes" id="UP000697127"/>
    </source>
</evidence>
<keyword evidence="3" id="KW-1185">Reference proteome</keyword>
<reference evidence="2" key="1">
    <citation type="submission" date="2020-11" db="EMBL/GenBank/DDBJ databases">
        <title>Kefir isolates.</title>
        <authorList>
            <person name="Marcisauskas S."/>
            <person name="Kim Y."/>
            <person name="Blasche S."/>
        </authorList>
    </citation>
    <scope>NUCLEOTIDE SEQUENCE</scope>
    <source>
        <strain evidence="2">Olga-1</strain>
    </source>
</reference>
<feature type="region of interest" description="Disordered" evidence="1">
    <location>
        <begin position="69"/>
        <end position="101"/>
    </location>
</feature>
<evidence type="ECO:0000256" key="1">
    <source>
        <dbReference type="SAM" id="MobiDB-lite"/>
    </source>
</evidence>
<proteinExistence type="predicted"/>
<dbReference type="EMBL" id="PUHW01000821">
    <property type="protein sequence ID" value="KAG0684310.1"/>
    <property type="molecule type" value="Genomic_DNA"/>
</dbReference>
<protein>
    <submittedName>
        <fullName evidence="2">TATA element modulatory factor 1</fullName>
    </submittedName>
</protein>
<dbReference type="Proteomes" id="UP000697127">
    <property type="component" value="Unassembled WGS sequence"/>
</dbReference>
<organism evidence="2 3">
    <name type="scientific">Pichia californica</name>
    <dbReference type="NCBI Taxonomy" id="460514"/>
    <lineage>
        <taxon>Eukaryota</taxon>
        <taxon>Fungi</taxon>
        <taxon>Dikarya</taxon>
        <taxon>Ascomycota</taxon>
        <taxon>Saccharomycotina</taxon>
        <taxon>Pichiomycetes</taxon>
        <taxon>Pichiales</taxon>
        <taxon>Pichiaceae</taxon>
        <taxon>Pichia</taxon>
    </lineage>
</organism>
<comment type="caution">
    <text evidence="2">The sequence shown here is derived from an EMBL/GenBank/DDBJ whole genome shotgun (WGS) entry which is preliminary data.</text>
</comment>